<name>A0ABR8C4K5_9CYAN</name>
<protein>
    <submittedName>
        <fullName evidence="2">Glucosaminidase domain-containing protein</fullName>
    </submittedName>
</protein>
<accession>A0ABR8C4K5</accession>
<dbReference type="Gene3D" id="1.10.530.10">
    <property type="match status" value="1"/>
</dbReference>
<dbReference type="Proteomes" id="UP000618445">
    <property type="component" value="Unassembled WGS sequence"/>
</dbReference>
<dbReference type="EMBL" id="JACJQY010000002">
    <property type="protein sequence ID" value="MBD2315579.1"/>
    <property type="molecule type" value="Genomic_DNA"/>
</dbReference>
<sequence length="216" mass="23858">MRRKQFLQFGAGAIALFTLDRLDQNSVQAQNALGIAQVSGREKLCSRVLTGSIDRIMGDGATSEVQLLRLLRLNKAPLNLYGDLPAIYREEAAIEGVNYDIAFCQMCLETGFLQFGGDVKPEQNNFGGIGAIGNGVRGDSFSDRRIGVRAQIQHLKAYATTKPLVQPLVDPRFSLVKRGTAPLLSQLSGRWAEDTNYDKKIMAILRRLYDLSGFFT</sequence>
<evidence type="ECO:0000313" key="3">
    <source>
        <dbReference type="Proteomes" id="UP000618445"/>
    </source>
</evidence>
<dbReference type="RefSeq" id="WP_190575793.1">
    <property type="nucleotide sequence ID" value="NZ_CAWPQU010000012.1"/>
</dbReference>
<dbReference type="InterPro" id="IPR002901">
    <property type="entry name" value="MGlyc_endo_b_GlcNAc-like_dom"/>
</dbReference>
<reference evidence="2 3" key="1">
    <citation type="journal article" date="2020" name="ISME J.">
        <title>Comparative genomics reveals insights into cyanobacterial evolution and habitat adaptation.</title>
        <authorList>
            <person name="Chen M.Y."/>
            <person name="Teng W.K."/>
            <person name="Zhao L."/>
            <person name="Hu C.X."/>
            <person name="Zhou Y.K."/>
            <person name="Han B.P."/>
            <person name="Song L.R."/>
            <person name="Shu W.S."/>
        </authorList>
    </citation>
    <scope>NUCLEOTIDE SEQUENCE [LARGE SCALE GENOMIC DNA]</scope>
    <source>
        <strain evidence="2 3">FACHB-1050</strain>
    </source>
</reference>
<evidence type="ECO:0000313" key="2">
    <source>
        <dbReference type="EMBL" id="MBD2315579.1"/>
    </source>
</evidence>
<keyword evidence="3" id="KW-1185">Reference proteome</keyword>
<proteinExistence type="predicted"/>
<dbReference type="Pfam" id="PF01832">
    <property type="entry name" value="Glucosaminidase"/>
    <property type="match status" value="1"/>
</dbReference>
<gene>
    <name evidence="2" type="ORF">H6G05_01790</name>
</gene>
<feature type="domain" description="Mannosyl-glycoprotein endo-beta-N-acetylglucosamidase-like" evidence="1">
    <location>
        <begin position="87"/>
        <end position="209"/>
    </location>
</feature>
<organism evidence="2 3">
    <name type="scientific">Phormidium tenue FACHB-1050</name>
    <dbReference type="NCBI Taxonomy" id="2692857"/>
    <lineage>
        <taxon>Bacteria</taxon>
        <taxon>Bacillati</taxon>
        <taxon>Cyanobacteriota</taxon>
        <taxon>Cyanophyceae</taxon>
        <taxon>Oscillatoriophycideae</taxon>
        <taxon>Oscillatoriales</taxon>
        <taxon>Oscillatoriaceae</taxon>
        <taxon>Phormidium</taxon>
    </lineage>
</organism>
<evidence type="ECO:0000259" key="1">
    <source>
        <dbReference type="Pfam" id="PF01832"/>
    </source>
</evidence>
<comment type="caution">
    <text evidence="2">The sequence shown here is derived from an EMBL/GenBank/DDBJ whole genome shotgun (WGS) entry which is preliminary data.</text>
</comment>